<dbReference type="EMBL" id="CP001745">
    <property type="protein sequence ID" value="ADG70067.1"/>
    <property type="molecule type" value="Genomic_DNA"/>
</dbReference>
<dbReference type="Proteomes" id="UP000002220">
    <property type="component" value="Plasmid pPLIM01"/>
</dbReference>
<evidence type="ECO:0000256" key="1">
    <source>
        <dbReference type="SAM" id="MobiDB-lite"/>
    </source>
</evidence>
<dbReference type="AlphaFoldDB" id="D5SZE7"/>
<reference evidence="2 3" key="1">
    <citation type="journal article" date="2010" name="Stand. Genomic Sci.">
        <title>Complete genome sequence of Planctomyces limnophilus type strain (Mu 290).</title>
        <authorList>
            <person name="Labutti K."/>
            <person name="Sikorski J."/>
            <person name="Schneider S."/>
            <person name="Nolan M."/>
            <person name="Lucas S."/>
            <person name="Glavina Del Rio T."/>
            <person name="Tice H."/>
            <person name="Cheng J.F."/>
            <person name="Goodwin L."/>
            <person name="Pitluck S."/>
            <person name="Liolios K."/>
            <person name="Ivanova N."/>
            <person name="Mavromatis K."/>
            <person name="Mikhailova N."/>
            <person name="Pati A."/>
            <person name="Chen A."/>
            <person name="Palaniappan K."/>
            <person name="Land M."/>
            <person name="Hauser L."/>
            <person name="Chang Y.J."/>
            <person name="Jeffries C.D."/>
            <person name="Tindall B.J."/>
            <person name="Rohde M."/>
            <person name="Goker M."/>
            <person name="Woyke T."/>
            <person name="Bristow J."/>
            <person name="Eisen J.A."/>
            <person name="Markowitz V."/>
            <person name="Hugenholtz P."/>
            <person name="Kyrpides N.C."/>
            <person name="Klenk H.P."/>
            <person name="Lapidus A."/>
        </authorList>
    </citation>
    <scope>NUCLEOTIDE SEQUENCE [LARGE SCALE GENOMIC DNA]</scope>
    <source>
        <strain evidence="3">ATCC 43296 / DSM 3776 / IFAM 1008 / 290</strain>
        <plasmid evidence="2 3">pPLIM01</plasmid>
    </source>
</reference>
<accession>D5SZE7</accession>
<evidence type="ECO:0000313" key="2">
    <source>
        <dbReference type="EMBL" id="ADG70067.1"/>
    </source>
</evidence>
<sequence>MKAKLIRDADGPNPDFDPKQKVSATNQPHVVIPKGTIIEGEKAFRLCQGSNPVAEPEDDDCKAVIAEYRKKRVAIHQQRAAERVAEKAAEKAETSRKGR</sequence>
<feature type="region of interest" description="Disordered" evidence="1">
    <location>
        <begin position="1"/>
        <end position="27"/>
    </location>
</feature>
<evidence type="ECO:0000313" key="3">
    <source>
        <dbReference type="Proteomes" id="UP000002220"/>
    </source>
</evidence>
<name>D5SZE7_PLAL2</name>
<dbReference type="RefSeq" id="WP_013112498.1">
    <property type="nucleotide sequence ID" value="NC_014149.1"/>
</dbReference>
<keyword evidence="2" id="KW-0614">Plasmid</keyword>
<proteinExistence type="predicted"/>
<protein>
    <submittedName>
        <fullName evidence="2">Uncharacterized protein</fullName>
    </submittedName>
</protein>
<dbReference type="KEGG" id="plm:Plim_4260"/>
<geneLocation type="plasmid" evidence="2 3">
    <name>pPLIM01</name>
</geneLocation>
<gene>
    <name evidence="2" type="ordered locus">Plim_4260</name>
</gene>
<dbReference type="HOGENOM" id="CLU_2317774_0_0_0"/>
<keyword evidence="3" id="KW-1185">Reference proteome</keyword>
<organism evidence="2 3">
    <name type="scientific">Planctopirus limnophila (strain ATCC 43296 / DSM 3776 / IFAM 1008 / Mu 290)</name>
    <name type="common">Planctomyces limnophilus</name>
    <dbReference type="NCBI Taxonomy" id="521674"/>
    <lineage>
        <taxon>Bacteria</taxon>
        <taxon>Pseudomonadati</taxon>
        <taxon>Planctomycetota</taxon>
        <taxon>Planctomycetia</taxon>
        <taxon>Planctomycetales</taxon>
        <taxon>Planctomycetaceae</taxon>
        <taxon>Planctopirus</taxon>
    </lineage>
</organism>
<feature type="compositionally biased region" description="Basic and acidic residues" evidence="1">
    <location>
        <begin position="1"/>
        <end position="20"/>
    </location>
</feature>